<evidence type="ECO:0000313" key="1">
    <source>
        <dbReference type="EMBL" id="THU93265.1"/>
    </source>
</evidence>
<dbReference type="Proteomes" id="UP000297245">
    <property type="component" value="Unassembled WGS sequence"/>
</dbReference>
<sequence length="113" mass="12707">MVTTNRYWKDFGSDKLSREVRYWRAMVKTRGGETKRGIATTIYSQSNKLLSMFCPTKRGSSSIKNDESAELSCEIECKWKTYVDSCYHSYWDSSVIGGRKGPGAERAGNGGSL</sequence>
<protein>
    <submittedName>
        <fullName evidence="1">Uncharacterized protein</fullName>
    </submittedName>
</protein>
<reference evidence="1 2" key="1">
    <citation type="journal article" date="2019" name="Nat. Ecol. Evol.">
        <title>Megaphylogeny resolves global patterns of mushroom evolution.</title>
        <authorList>
            <person name="Varga T."/>
            <person name="Krizsan K."/>
            <person name="Foldi C."/>
            <person name="Dima B."/>
            <person name="Sanchez-Garcia M."/>
            <person name="Sanchez-Ramirez S."/>
            <person name="Szollosi G.J."/>
            <person name="Szarkandi J.G."/>
            <person name="Papp V."/>
            <person name="Albert L."/>
            <person name="Andreopoulos W."/>
            <person name="Angelini C."/>
            <person name="Antonin V."/>
            <person name="Barry K.W."/>
            <person name="Bougher N.L."/>
            <person name="Buchanan P."/>
            <person name="Buyck B."/>
            <person name="Bense V."/>
            <person name="Catcheside P."/>
            <person name="Chovatia M."/>
            <person name="Cooper J."/>
            <person name="Damon W."/>
            <person name="Desjardin D."/>
            <person name="Finy P."/>
            <person name="Geml J."/>
            <person name="Haridas S."/>
            <person name="Hughes K."/>
            <person name="Justo A."/>
            <person name="Karasinski D."/>
            <person name="Kautmanova I."/>
            <person name="Kiss B."/>
            <person name="Kocsube S."/>
            <person name="Kotiranta H."/>
            <person name="LaButti K.M."/>
            <person name="Lechner B.E."/>
            <person name="Liimatainen K."/>
            <person name="Lipzen A."/>
            <person name="Lukacs Z."/>
            <person name="Mihaltcheva S."/>
            <person name="Morgado L.N."/>
            <person name="Niskanen T."/>
            <person name="Noordeloos M.E."/>
            <person name="Ohm R.A."/>
            <person name="Ortiz-Santana B."/>
            <person name="Ovrebo C."/>
            <person name="Racz N."/>
            <person name="Riley R."/>
            <person name="Savchenko A."/>
            <person name="Shiryaev A."/>
            <person name="Soop K."/>
            <person name="Spirin V."/>
            <person name="Szebenyi C."/>
            <person name="Tomsovsky M."/>
            <person name="Tulloss R.E."/>
            <person name="Uehling J."/>
            <person name="Grigoriev I.V."/>
            <person name="Vagvolgyi C."/>
            <person name="Papp T."/>
            <person name="Martin F.M."/>
            <person name="Miettinen O."/>
            <person name="Hibbett D.S."/>
            <person name="Nagy L.G."/>
        </authorList>
    </citation>
    <scope>NUCLEOTIDE SEQUENCE [LARGE SCALE GENOMIC DNA]</scope>
    <source>
        <strain evidence="1 2">CBS 962.96</strain>
    </source>
</reference>
<dbReference type="EMBL" id="ML179253">
    <property type="protein sequence ID" value="THU93265.1"/>
    <property type="molecule type" value="Genomic_DNA"/>
</dbReference>
<dbReference type="AlphaFoldDB" id="A0A4V4HF20"/>
<accession>A0A4V4HF20</accession>
<organism evidence="1 2">
    <name type="scientific">Dendrothele bispora (strain CBS 962.96)</name>
    <dbReference type="NCBI Taxonomy" id="1314807"/>
    <lineage>
        <taxon>Eukaryota</taxon>
        <taxon>Fungi</taxon>
        <taxon>Dikarya</taxon>
        <taxon>Basidiomycota</taxon>
        <taxon>Agaricomycotina</taxon>
        <taxon>Agaricomycetes</taxon>
        <taxon>Agaricomycetidae</taxon>
        <taxon>Agaricales</taxon>
        <taxon>Agaricales incertae sedis</taxon>
        <taxon>Dendrothele</taxon>
    </lineage>
</organism>
<keyword evidence="2" id="KW-1185">Reference proteome</keyword>
<gene>
    <name evidence="1" type="ORF">K435DRAFT_799840</name>
</gene>
<name>A0A4V4HF20_DENBC</name>
<evidence type="ECO:0000313" key="2">
    <source>
        <dbReference type="Proteomes" id="UP000297245"/>
    </source>
</evidence>
<proteinExistence type="predicted"/>